<feature type="transmembrane region" description="Helical" evidence="1">
    <location>
        <begin position="90"/>
        <end position="109"/>
    </location>
</feature>
<keyword evidence="1" id="KW-1133">Transmembrane helix</keyword>
<proteinExistence type="predicted"/>
<name>A0A1V1NV14_9BACT</name>
<accession>A0A1V1NV14</accession>
<keyword evidence="1" id="KW-0472">Membrane</keyword>
<dbReference type="EMBL" id="ATBP01001997">
    <property type="protein sequence ID" value="ETR66420.1"/>
    <property type="molecule type" value="Genomic_DNA"/>
</dbReference>
<evidence type="ECO:0000256" key="1">
    <source>
        <dbReference type="SAM" id="Phobius"/>
    </source>
</evidence>
<gene>
    <name evidence="2" type="ORF">OMM_05661</name>
</gene>
<dbReference type="AlphaFoldDB" id="A0A1V1NV14"/>
<keyword evidence="1" id="KW-0812">Transmembrane</keyword>
<protein>
    <submittedName>
        <fullName evidence="2">Uncharacterized protein</fullName>
    </submittedName>
</protein>
<evidence type="ECO:0000313" key="3">
    <source>
        <dbReference type="Proteomes" id="UP000189670"/>
    </source>
</evidence>
<dbReference type="Proteomes" id="UP000189670">
    <property type="component" value="Unassembled WGS sequence"/>
</dbReference>
<sequence length="119" mass="13725">MYPNGNNISNVLNDIISYYDNSNSGWGLSKRYYRSEYDTCLALNAIAYPDITFDPLAALLYLESSISHSDDPVKISYIIQPKKCNLIVKIFYNQLNLILIFYLKVNLYFHLIGESKLLL</sequence>
<reference evidence="3" key="1">
    <citation type="submission" date="2012-11" db="EMBL/GenBank/DDBJ databases">
        <authorList>
            <person name="Lucero-Rivera Y.E."/>
            <person name="Tovar-Ramirez D."/>
        </authorList>
    </citation>
    <scope>NUCLEOTIDE SEQUENCE [LARGE SCALE GENOMIC DNA]</scope>
    <source>
        <strain evidence="3">Araruama</strain>
    </source>
</reference>
<organism evidence="2 3">
    <name type="scientific">Candidatus Magnetoglobus multicellularis str. Araruama</name>
    <dbReference type="NCBI Taxonomy" id="890399"/>
    <lineage>
        <taxon>Bacteria</taxon>
        <taxon>Pseudomonadati</taxon>
        <taxon>Thermodesulfobacteriota</taxon>
        <taxon>Desulfobacteria</taxon>
        <taxon>Desulfobacterales</taxon>
        <taxon>Desulfobacteraceae</taxon>
        <taxon>Candidatus Magnetoglobus</taxon>
    </lineage>
</organism>
<comment type="caution">
    <text evidence="2">The sequence shown here is derived from an EMBL/GenBank/DDBJ whole genome shotgun (WGS) entry which is preliminary data.</text>
</comment>
<evidence type="ECO:0000313" key="2">
    <source>
        <dbReference type="EMBL" id="ETR66420.1"/>
    </source>
</evidence>